<feature type="region of interest" description="Disordered" evidence="1">
    <location>
        <begin position="1158"/>
        <end position="1187"/>
    </location>
</feature>
<dbReference type="OrthoDB" id="333777at2759"/>
<sequence>MTLSQCALWRSRPQPPRGEAAIAAPLRSNSGLRDSREVRNKRVCLRLFFPQTQRTQPVRLPHNRCFAPQLRPSLNSYLFPYSPLSPSLSRGKTASFSSFASLPPRVTRRAVFRDFLLSPTQGNRDLTTPLCCFSPSSPLWHSCPLSSASVARSLSSPLAASSGSSSPFANVEAEQLKKPTDDGTSISSSSSPLCATRQVFRFLRLDFFAPRTYARGPDLKCVASSVSSFSSAATALRVPTGPSPTSNNRFAPFSSSPLSSFSFTRPSASFQIWYCRKERQLNVFSCLHSVSSRSIFSFLRQEPPSPPPSPSSPSPSSPSPSSPSPSSPSPCPSSSLSSSSSPGDRASKRQDSPVVAAAARARDAEEAPASVEFLRVSGLLQGDNLQEKLRRRRQRRREHLTSALAPFAFVPDALHSVSSRLFEEARRPETRRQEGSKQERERGETRGETRSESIGRKETRREETERRGCAGKRDAHRSSEQTFRRSEVEGASEVRRERRDTMGRRQRRTRGKAPSHQQLHYPLLLSFAALYEDLALLKNRILSQSRRVRMALVLSACGFCWVAYNWEDVRRRLGLEGAAVLHEGMQSQELQFTAREFSKQLIDDLLQDHRLQAGAQRWVQELLSASDREVAALAVRALNGEEVQGAVKRLLDDLVRYLCQNAAVQQQVAELLSYAITLPVAKDTAAWWFQELLQRPDVQQAAQTFVNNAILSDPSVRAQAGELAQWCSTRVVNDQATADATRDLLLHVLADSTLRKFVSDFLWQVLKGFMQPRWLGGGSKASELHAEASTSSSGLPEKEGRSSSAASPREENTEPRVTEEREETKKRETHRENKDPKKERLEAREELRQRLETALCSSDEDTKETVTVDRESLSRLLALLEKEDEQLSPRQFSTNALASDSPSSSSTSSTPLSASSQSSSPSSSSFPTSSPSPSSSSPSPSSSSPSPAAPSSFVLPPSSSSSEKQSGAAEEPPSHLAAESRSPSSLLGQCDSRAPKLANAEEKEAWEPETAFGETTTSFLPLLPVAADEATQGHLPGNEPAEETSPEGGDASDSRREAETNAQGKDCERFSLADLAGQIRRYRRQEQDLEKDMEKEAEECVEHKADGVHTGSTTGVDEAKENTNASTQLHSLAAPLPREEVEATKRLTAALSRLLPVDARSASLWREGREAEKQPQPGRKESRGGPQ</sequence>
<dbReference type="PANTHER" id="PTHR37935">
    <property type="entry name" value="CHROMOSOME UNDETERMINED SCAFFOLD_14, WHOLE GENOME SHOTGUN SEQUENCE"/>
    <property type="match status" value="1"/>
</dbReference>
<evidence type="ECO:0000313" key="3">
    <source>
        <dbReference type="Proteomes" id="UP000001529"/>
    </source>
</evidence>
<dbReference type="RefSeq" id="XP_002371989.2">
    <property type="nucleotide sequence ID" value="XM_002371948.2"/>
</dbReference>
<dbReference type="EMBL" id="KE138836">
    <property type="protein sequence ID" value="EPT26391.1"/>
    <property type="molecule type" value="Genomic_DNA"/>
</dbReference>
<feature type="region of interest" description="Disordered" evidence="1">
    <location>
        <begin position="881"/>
        <end position="1070"/>
    </location>
</feature>
<dbReference type="KEGG" id="tgo:TGME49_207040"/>
<feature type="compositionally biased region" description="Basic residues" evidence="1">
    <location>
        <begin position="504"/>
        <end position="513"/>
    </location>
</feature>
<feature type="compositionally biased region" description="Basic and acidic residues" evidence="1">
    <location>
        <begin position="808"/>
        <end position="842"/>
    </location>
</feature>
<feature type="region of interest" description="Disordered" evidence="1">
    <location>
        <begin position="781"/>
        <end position="842"/>
    </location>
</feature>
<feature type="compositionally biased region" description="Low complexity" evidence="1">
    <location>
        <begin position="901"/>
        <end position="962"/>
    </location>
</feature>
<organism evidence="2 3">
    <name type="scientific">Toxoplasma gondii (strain ATCC 50611 / Me49)</name>
    <dbReference type="NCBI Taxonomy" id="508771"/>
    <lineage>
        <taxon>Eukaryota</taxon>
        <taxon>Sar</taxon>
        <taxon>Alveolata</taxon>
        <taxon>Apicomplexa</taxon>
        <taxon>Conoidasida</taxon>
        <taxon>Coccidia</taxon>
        <taxon>Eucoccidiorida</taxon>
        <taxon>Eimeriorina</taxon>
        <taxon>Sarcocystidae</taxon>
        <taxon>Toxoplasma</taxon>
    </lineage>
</organism>
<feature type="compositionally biased region" description="Pro residues" evidence="1">
    <location>
        <begin position="303"/>
        <end position="331"/>
    </location>
</feature>
<feature type="compositionally biased region" description="Basic and acidic residues" evidence="1">
    <location>
        <begin position="421"/>
        <end position="503"/>
    </location>
</feature>
<feature type="region of interest" description="Disordered" evidence="1">
    <location>
        <begin position="299"/>
        <end position="368"/>
    </location>
</feature>
<accession>S8ESL3</accession>
<evidence type="ECO:0000256" key="1">
    <source>
        <dbReference type="SAM" id="MobiDB-lite"/>
    </source>
</evidence>
<feature type="compositionally biased region" description="Basic and acidic residues" evidence="1">
    <location>
        <begin position="1166"/>
        <end position="1187"/>
    </location>
</feature>
<gene>
    <name evidence="2" type="ORF">TGME49_207040</name>
</gene>
<feature type="compositionally biased region" description="Polar residues" evidence="1">
    <location>
        <begin position="888"/>
        <end position="900"/>
    </location>
</feature>
<name>S8ESL3_TOXGM</name>
<dbReference type="Proteomes" id="UP000001529">
    <property type="component" value="Chromosome X"/>
</dbReference>
<dbReference type="AlphaFoldDB" id="S8ESL3"/>
<feature type="compositionally biased region" description="Basic and acidic residues" evidence="1">
    <location>
        <begin position="1052"/>
        <end position="1070"/>
    </location>
</feature>
<protein>
    <submittedName>
        <fullName evidence="2">Uncharacterized protein</fullName>
    </submittedName>
</protein>
<feature type="compositionally biased region" description="Low complexity" evidence="1">
    <location>
        <begin position="332"/>
        <end position="342"/>
    </location>
</feature>
<dbReference type="VEuPathDB" id="ToxoDB:TGME49_207040"/>
<reference evidence="2" key="1">
    <citation type="submission" date="2013-04" db="EMBL/GenBank/DDBJ databases">
        <authorList>
            <person name="Sibley D."/>
            <person name="Venepally P."/>
            <person name="Karamycheva S."/>
            <person name="Hadjithomas M."/>
            <person name="Khan A."/>
            <person name="Brunk B."/>
            <person name="Roos D."/>
            <person name="Caler E."/>
            <person name="Lorenzi H."/>
        </authorList>
    </citation>
    <scope>NUCLEOTIDE SEQUENCE [LARGE SCALE GENOMIC DNA]</scope>
    <source>
        <strain evidence="2">ME49</strain>
    </source>
</reference>
<feature type="region of interest" description="Disordered" evidence="1">
    <location>
        <begin position="1086"/>
        <end position="1137"/>
    </location>
</feature>
<dbReference type="GeneID" id="7895904"/>
<evidence type="ECO:0000313" key="2">
    <source>
        <dbReference type="EMBL" id="EPT26391.1"/>
    </source>
</evidence>
<dbReference type="PANTHER" id="PTHR37935:SF1">
    <property type="entry name" value="CHROMOSOME UNDETERMINED SCAFFOLD_14, WHOLE GENOME SHOTGUN SEQUENCE"/>
    <property type="match status" value="1"/>
</dbReference>
<dbReference type="EMBL" id="CM002045">
    <property type="protein sequence ID" value="EPT26391.1"/>
    <property type="molecule type" value="Genomic_DNA"/>
</dbReference>
<feature type="compositionally biased region" description="Basic and acidic residues" evidence="1">
    <location>
        <begin position="1086"/>
        <end position="1107"/>
    </location>
</feature>
<feature type="region of interest" description="Disordered" evidence="1">
    <location>
        <begin position="421"/>
        <end position="515"/>
    </location>
</feature>
<proteinExistence type="predicted"/>
<keyword evidence="3" id="KW-1185">Reference proteome</keyword>